<comment type="caution">
    <text evidence="1">The sequence shown here is derived from an EMBL/GenBank/DDBJ whole genome shotgun (WGS) entry which is preliminary data.</text>
</comment>
<protein>
    <submittedName>
        <fullName evidence="1">Uncharacterized protein</fullName>
    </submittedName>
</protein>
<accession>A0ACC4AMH5</accession>
<reference evidence="1 2" key="1">
    <citation type="journal article" date="2024" name="Plant Biotechnol. J.">
        <title>Genome and CRISPR/Cas9 system of a widespread forest tree (Populus alba) in the world.</title>
        <authorList>
            <person name="Liu Y.J."/>
            <person name="Jiang P.F."/>
            <person name="Han X.M."/>
            <person name="Li X.Y."/>
            <person name="Wang H.M."/>
            <person name="Wang Y.J."/>
            <person name="Wang X.X."/>
            <person name="Zeng Q.Y."/>
        </authorList>
    </citation>
    <scope>NUCLEOTIDE SEQUENCE [LARGE SCALE GENOMIC DNA]</scope>
    <source>
        <strain evidence="2">cv. PAL-ZL1</strain>
    </source>
</reference>
<evidence type="ECO:0000313" key="1">
    <source>
        <dbReference type="EMBL" id="KAL3567184.1"/>
    </source>
</evidence>
<name>A0ACC4AMH5_POPAL</name>
<organism evidence="1 2">
    <name type="scientific">Populus alba</name>
    <name type="common">White poplar</name>
    <dbReference type="NCBI Taxonomy" id="43335"/>
    <lineage>
        <taxon>Eukaryota</taxon>
        <taxon>Viridiplantae</taxon>
        <taxon>Streptophyta</taxon>
        <taxon>Embryophyta</taxon>
        <taxon>Tracheophyta</taxon>
        <taxon>Spermatophyta</taxon>
        <taxon>Magnoliopsida</taxon>
        <taxon>eudicotyledons</taxon>
        <taxon>Gunneridae</taxon>
        <taxon>Pentapetalae</taxon>
        <taxon>rosids</taxon>
        <taxon>fabids</taxon>
        <taxon>Malpighiales</taxon>
        <taxon>Salicaceae</taxon>
        <taxon>Saliceae</taxon>
        <taxon>Populus</taxon>
    </lineage>
</organism>
<keyword evidence="2" id="KW-1185">Reference proteome</keyword>
<dbReference type="Proteomes" id="UP000309997">
    <property type="component" value="Unassembled WGS sequence"/>
</dbReference>
<dbReference type="EMBL" id="RCHU02000018">
    <property type="protein sequence ID" value="KAL3567184.1"/>
    <property type="molecule type" value="Genomic_DNA"/>
</dbReference>
<sequence length="146" mass="16417">MNDIESPRPILSTIIADGISPGISTTWSFRKTFYLVIASDDTWSENVFPKYNTHTKSVVRISFDEKSITNDEKPDPKSRFIFLVDESRGVYSDAEDSSSSPIVLSDTSIPGGSFDWFSRAIFSRISCASIIQPFMHWYLGDSGTRE</sequence>
<evidence type="ECO:0000313" key="2">
    <source>
        <dbReference type="Proteomes" id="UP000309997"/>
    </source>
</evidence>
<proteinExistence type="predicted"/>
<gene>
    <name evidence="1" type="ORF">D5086_032599</name>
</gene>